<gene>
    <name evidence="2" type="ORF">BEWA_008420</name>
</gene>
<evidence type="ECO:0000256" key="1">
    <source>
        <dbReference type="SAM" id="SignalP"/>
    </source>
</evidence>
<evidence type="ECO:0000313" key="2">
    <source>
        <dbReference type="EMBL" id="AFZ81432.1"/>
    </source>
</evidence>
<feature type="signal peptide" evidence="1">
    <location>
        <begin position="1"/>
        <end position="18"/>
    </location>
</feature>
<keyword evidence="3" id="KW-1185">Reference proteome</keyword>
<dbReference type="RefSeq" id="XP_004831098.1">
    <property type="nucleotide sequence ID" value="XM_004831041.1"/>
</dbReference>
<feature type="chain" id="PRO_5003939458" description="Signal peptide-containing protein" evidence="1">
    <location>
        <begin position="19"/>
        <end position="720"/>
    </location>
</feature>
<evidence type="ECO:0008006" key="4">
    <source>
        <dbReference type="Google" id="ProtNLM"/>
    </source>
</evidence>
<evidence type="ECO:0000313" key="3">
    <source>
        <dbReference type="Proteomes" id="UP000031512"/>
    </source>
</evidence>
<dbReference type="GeneID" id="15805289"/>
<sequence length="720" mass="82148">MRITLLLHSLYIFSFYHCRSVGVDRENTSLDKDKNVEPNDMHFSELYFPRSTIKTAESPPDTFLTLDLLHPDEKRISVHDKEIGEILRRNYYVKDGLGITSITISGVELWKANRGSCIFVESFSGNTNSLFSLCLHFDGKVDYKNFAKVGESWQEVDQDLLSQMYQSMKNGGILHGSKTENQIFADGKPDFSDTEASLELSQREPKHQFIHSSGVPSPKVLDLCYPAFGTTFPLDINGIHSRIFIMDHDDPVQTLLYDGTPVWNGSPNDKCIFCIVLFKAEDPKMVLIKAEDENSSSYTTFMEHKERGDLLSSCSCFRKNMPVLCCLSRCATPKGWHRSKNDYIKNINKLRMNQDAVTRFTLDLSSADNCLSYSFSKNNVENRFLAPKSGNMSRITDGDEIIWEECDQVCFFCEVYSRDNYKILRLHVKKEEAFSFPSFEKVDQGWERVSSERFSVRVRNMDEKNWLVPLFLPTPSGPTPLQISPPDGLLCELFDYVFNYNPAKLIVPNKHVKVSNLAKGKNSIWTAGCEETFGYAKVYPGKYQSEFVLVVATTPTGVSNKYYECDKGTCKLFEGMIHLMARRVVPSDFLSHFTIDLASDESMRECTIFEANIIGITTRHFYPKPGYIAIAVKDGLKSVWSTNNYPNKFMDSFGSANKLQDSECVSCVIYKKGGLEMLRLSIKFACVLCDKYYRNVDGKWVAKNECVFDKYFPEMKNVLT</sequence>
<dbReference type="EMBL" id="CP001670">
    <property type="protein sequence ID" value="AFZ81432.1"/>
    <property type="molecule type" value="Genomic_DNA"/>
</dbReference>
<dbReference type="AlphaFoldDB" id="L0B0R3"/>
<keyword evidence="1" id="KW-0732">Signal</keyword>
<proteinExistence type="predicted"/>
<accession>L0B0R3</accession>
<protein>
    <recommendedName>
        <fullName evidence="4">Signal peptide-containing protein</fullName>
    </recommendedName>
</protein>
<dbReference type="KEGG" id="beq:BEWA_008420"/>
<name>L0B0R3_THEEQ</name>
<reference evidence="2 3" key="1">
    <citation type="journal article" date="2012" name="BMC Genomics">
        <title>Comparative genomic analysis and phylogenetic position of Theileria equi.</title>
        <authorList>
            <person name="Kappmeyer L.S."/>
            <person name="Thiagarajan M."/>
            <person name="Herndon D.R."/>
            <person name="Ramsay J.D."/>
            <person name="Caler E."/>
            <person name="Djikeng A."/>
            <person name="Gillespie J.J."/>
            <person name="Lau A.O."/>
            <person name="Roalson E.H."/>
            <person name="Silva J.C."/>
            <person name="Silva M.G."/>
            <person name="Suarez C.E."/>
            <person name="Ueti M.W."/>
            <person name="Nene V.M."/>
            <person name="Mealey R.H."/>
            <person name="Knowles D.P."/>
            <person name="Brayton K.A."/>
        </authorList>
    </citation>
    <scope>NUCLEOTIDE SEQUENCE [LARGE SCALE GENOMIC DNA]</scope>
    <source>
        <strain evidence="2 3">WA</strain>
    </source>
</reference>
<dbReference type="VEuPathDB" id="PiroplasmaDB:BEWA_008420"/>
<organism evidence="2 3">
    <name type="scientific">Theileria equi strain WA</name>
    <dbReference type="NCBI Taxonomy" id="1537102"/>
    <lineage>
        <taxon>Eukaryota</taxon>
        <taxon>Sar</taxon>
        <taxon>Alveolata</taxon>
        <taxon>Apicomplexa</taxon>
        <taxon>Aconoidasida</taxon>
        <taxon>Piroplasmida</taxon>
        <taxon>Theileriidae</taxon>
        <taxon>Theileria</taxon>
    </lineage>
</organism>
<dbReference type="Proteomes" id="UP000031512">
    <property type="component" value="Chromosome 3"/>
</dbReference>